<evidence type="ECO:0000313" key="2">
    <source>
        <dbReference type="Proteomes" id="UP001600888"/>
    </source>
</evidence>
<protein>
    <submittedName>
        <fullName evidence="1">Uncharacterized protein</fullName>
    </submittedName>
</protein>
<proteinExistence type="predicted"/>
<comment type="caution">
    <text evidence="1">The sequence shown here is derived from an EMBL/GenBank/DDBJ whole genome shotgun (WGS) entry which is preliminary data.</text>
</comment>
<accession>A0ABR4EI75</accession>
<evidence type="ECO:0000313" key="1">
    <source>
        <dbReference type="EMBL" id="KAL2282155.1"/>
    </source>
</evidence>
<dbReference type="EMBL" id="JBAWTH010000052">
    <property type="protein sequence ID" value="KAL2282155.1"/>
    <property type="molecule type" value="Genomic_DNA"/>
</dbReference>
<sequence length="798" mass="90301">MESASNSAEGLAAKWEWRAGFRKRIYNALEFLGGQDGFGKTQSRHFNAFNQTYSTNQRFRYEVGKLSPFEMEVLCISSTPRQLEDDLAYFTAAEVTHALAFKLQDHRRGEIRNRILSDGHGDLPRLYHTAKERAIPDEDDRINDIQRWIQASLNNRAIQRLLESMGHEHAIVPLRHQANGIISPAMQTNDSQIELLPPTSPTGPVCAAPHLPSGPRSDTMPLSISLRLNGMQANLCQQPHLCDEALVLGSEFLDQVTTVRDLRLALKEPRPRKSMLSFLRFVFESGPLLDQLALDRKLKLRKMDPISLVLCSATYTEKMVLGFSEGRFRVLHFNCCEFLGGPGNVAATLPIHVVDLAVKFKLVPEDHKAYAIFLRGLEEYQRARKATPPLLPPRIFTPAERLSNFGTSVTWPQEHVAAILRKPLNTSSLVLLGQLARLYKETGRDIPFPDDVTEAFSAASKSAPLNDRIQILDIAAEMLTDSAPPSTRATIVHQRSVTLRLLGNSHQAEREILSFLEKTSDVPELLLKSLKLSLAESRVYQFRHHEAHDIARSIEVGGDISEFQLLWDHIYCVGRIMRGRGEFESAKLCFERCCASTQGIRPFKVVLTQCALADIYCELDHLSGDPQHFHLLQAKSVLEPAVKSVGQTDSKSRRRLLLSLSEVYIRQLRVHEATTILEELITLFDGLKYPDIIDRLGHVRMHMTLARLCPSSQSMTYWREALRLNKAYNPDEEEVFTCAVIYLNLSWLSYSEGQLELGREMHARAGEILQERSPQYLMPGIGTYVYKDTWSKLQTKTL</sequence>
<dbReference type="Gene3D" id="1.25.40.10">
    <property type="entry name" value="Tetratricopeptide repeat domain"/>
    <property type="match status" value="1"/>
</dbReference>
<gene>
    <name evidence="1" type="ORF">FJTKL_11195</name>
</gene>
<dbReference type="InterPro" id="IPR011990">
    <property type="entry name" value="TPR-like_helical_dom_sf"/>
</dbReference>
<organism evidence="1 2">
    <name type="scientific">Diaporthe vaccinii</name>
    <dbReference type="NCBI Taxonomy" id="105482"/>
    <lineage>
        <taxon>Eukaryota</taxon>
        <taxon>Fungi</taxon>
        <taxon>Dikarya</taxon>
        <taxon>Ascomycota</taxon>
        <taxon>Pezizomycotina</taxon>
        <taxon>Sordariomycetes</taxon>
        <taxon>Sordariomycetidae</taxon>
        <taxon>Diaporthales</taxon>
        <taxon>Diaporthaceae</taxon>
        <taxon>Diaporthe</taxon>
        <taxon>Diaporthe eres species complex</taxon>
    </lineage>
</organism>
<reference evidence="1 2" key="1">
    <citation type="submission" date="2024-03" db="EMBL/GenBank/DDBJ databases">
        <title>A high-quality draft genome sequence of Diaporthe vaccinii, a causative agent of upright dieback and viscid rot disease in cranberry plants.</title>
        <authorList>
            <person name="Sarrasin M."/>
            <person name="Lang B.F."/>
            <person name="Burger G."/>
        </authorList>
    </citation>
    <scope>NUCLEOTIDE SEQUENCE [LARGE SCALE GENOMIC DNA]</scope>
    <source>
        <strain evidence="1 2">IS7</strain>
    </source>
</reference>
<keyword evidence="2" id="KW-1185">Reference proteome</keyword>
<dbReference type="Proteomes" id="UP001600888">
    <property type="component" value="Unassembled WGS sequence"/>
</dbReference>
<name>A0ABR4EI75_9PEZI</name>